<accession>A0A645B9M0</accession>
<reference evidence="1" key="1">
    <citation type="submission" date="2019-08" db="EMBL/GenBank/DDBJ databases">
        <authorList>
            <person name="Kucharzyk K."/>
            <person name="Murdoch R.W."/>
            <person name="Higgins S."/>
            <person name="Loffler F."/>
        </authorList>
    </citation>
    <scope>NUCLEOTIDE SEQUENCE</scope>
</reference>
<organism evidence="1">
    <name type="scientific">bioreactor metagenome</name>
    <dbReference type="NCBI Taxonomy" id="1076179"/>
    <lineage>
        <taxon>unclassified sequences</taxon>
        <taxon>metagenomes</taxon>
        <taxon>ecological metagenomes</taxon>
    </lineage>
</organism>
<sequence>MIFIFCSAINDNLNYIDYLYTRYGKKLDNINNNKKLIKINKNIKEVLKDLFK</sequence>
<dbReference type="EMBL" id="VSSQ01017479">
    <property type="protein sequence ID" value="MPM59833.1"/>
    <property type="molecule type" value="Genomic_DNA"/>
</dbReference>
<name>A0A645B9M0_9ZZZZ</name>
<protein>
    <submittedName>
        <fullName evidence="1">Uncharacterized protein</fullName>
    </submittedName>
</protein>
<proteinExistence type="predicted"/>
<evidence type="ECO:0000313" key="1">
    <source>
        <dbReference type="EMBL" id="MPM59833.1"/>
    </source>
</evidence>
<comment type="caution">
    <text evidence="1">The sequence shown here is derived from an EMBL/GenBank/DDBJ whole genome shotgun (WGS) entry which is preliminary data.</text>
</comment>
<gene>
    <name evidence="1" type="ORF">SDC9_106679</name>
</gene>
<dbReference type="AlphaFoldDB" id="A0A645B9M0"/>